<reference evidence="1 3" key="1">
    <citation type="submission" date="2021-03" db="EMBL/GenBank/DDBJ databases">
        <title>Draft genome and methylome analysis of Thiotrix fructosivoruns ATCC 49748.</title>
        <authorList>
            <person name="Fomenkov A."/>
            <person name="Grabovich M.Y."/>
            <person name="Roberts R.J."/>
        </authorList>
    </citation>
    <scope>NUCLEOTIDE SEQUENCE [LARGE SCALE GENOMIC DNA]</scope>
    <source>
        <strain evidence="1 3">ATCC 49748</strain>
    </source>
</reference>
<proteinExistence type="predicted"/>
<sequence length="136" mass="14932">MHILIAVVALASLVGLVVWSMSQPKEKLQAVWTELSASFSSKHKDLATPFRAWVETSALMAKEQALQAWLLGLPAEGLQALAEKVAEFCVEMDVELDWLFDADVDVDPNAKAAAEEMVIDYCKICLKAVQNQQIAS</sequence>
<organism evidence="2">
    <name type="scientific">Thiothrix fructosivorans</name>
    <dbReference type="NCBI Taxonomy" id="111770"/>
    <lineage>
        <taxon>Bacteria</taxon>
        <taxon>Pseudomonadati</taxon>
        <taxon>Pseudomonadota</taxon>
        <taxon>Gammaproteobacteria</taxon>
        <taxon>Thiotrichales</taxon>
        <taxon>Thiotrichaceae</taxon>
        <taxon>Thiothrix</taxon>
    </lineage>
</organism>
<evidence type="ECO:0000313" key="2">
    <source>
        <dbReference type="EMBL" id="QTX09996.1"/>
    </source>
</evidence>
<dbReference type="EMBL" id="JAFMPM010000008">
    <property type="protein sequence ID" value="MBO0615209.1"/>
    <property type="molecule type" value="Genomic_DNA"/>
</dbReference>
<evidence type="ECO:0000313" key="3">
    <source>
        <dbReference type="Proteomes" id="UP000664466"/>
    </source>
</evidence>
<accession>A0A8B0SF60</accession>
<name>A0A8B0SF60_9GAMM</name>
<keyword evidence="3" id="KW-1185">Reference proteome</keyword>
<reference evidence="2" key="2">
    <citation type="submission" date="2021-04" db="EMBL/GenBank/DDBJ databases">
        <title>Complete Genome and methylome analysis of Thiothrix fructosivorans ATCC 49748.</title>
        <authorList>
            <person name="Fomenkov A."/>
            <person name="Sun L."/>
            <person name="Vincze T."/>
            <person name="Grabovich M.Y."/>
            <person name="Roberts R.J."/>
        </authorList>
    </citation>
    <scope>NUCLEOTIDE SEQUENCE</scope>
    <source>
        <strain evidence="2">ATCC 49748</strain>
    </source>
</reference>
<dbReference type="Proteomes" id="UP000664466">
    <property type="component" value="Unassembled WGS sequence"/>
</dbReference>
<evidence type="ECO:0000313" key="1">
    <source>
        <dbReference type="EMBL" id="MBO0615209.1"/>
    </source>
</evidence>
<dbReference type="AlphaFoldDB" id="A0A8B0SF60"/>
<dbReference type="EMBL" id="CP072748">
    <property type="protein sequence ID" value="QTX09996.1"/>
    <property type="molecule type" value="Genomic_DNA"/>
</dbReference>
<dbReference type="RefSeq" id="WP_207252933.1">
    <property type="nucleotide sequence ID" value="NZ_JAFMPM010000008.1"/>
</dbReference>
<protein>
    <submittedName>
        <fullName evidence="2">Uncharacterized protein</fullName>
    </submittedName>
</protein>
<gene>
    <name evidence="2" type="ORF">J1836_015515</name>
    <name evidence="1" type="ORF">J1836_20125</name>
</gene>